<keyword evidence="6" id="KW-0539">Nucleus</keyword>
<sequence length="522" mass="60322">CKYCCRSFRHISAYTVHQRIHTGEKPYRCECCGKNFAQLSKLKSHRNVHFRSVLLPCPCCGKELPEKRDLMAHFMTHVKASKWNNEPSQEGDKPDAPIISHSKRIICNVYDNKFPTGYLKKFHKHACDKLISCKTCGQEFQTSSQLVAHKKTHWPVKPYACSICAKGFDRLKALKKHSERHTGDRPFSCSHCLRAFGDLPALRLHQLSKLCNPKPPLNGDDCDLEGFLISNGVDGRVNTPMFFKCQICKGHYQKWCQYTLHLQTHTKSPSYLCFACGQSYEKDSVVDVHCRVCCQTSGEEECVIISPRLRRFKCPRCGQRYKRYRALCLHMQTHAPTFKYVCGPCGHSFERWNKLWLHQKIHRRKGQGYTCSQCNVQFHFFSSYRMHMLNHSEERPYTCPLCCQTFARELDLHVHQCSLQQPSRKLQCDVCSRTFSNSTNLLKHNLLHNGAISHQCLQCNLSFPNNKSLHEHLNTHSPCVSLLPPLPSEPFTFLHNCNRCKSSFSTGDLLFAHQICHTRKLK</sequence>
<dbReference type="Gene3D" id="3.30.160.60">
    <property type="entry name" value="Classic Zinc Finger"/>
    <property type="match status" value="8"/>
</dbReference>
<feature type="non-terminal residue" evidence="9">
    <location>
        <position position="1"/>
    </location>
</feature>
<feature type="domain" description="C2H2-type" evidence="8">
    <location>
        <begin position="159"/>
        <end position="186"/>
    </location>
</feature>
<feature type="domain" description="C2H2-type" evidence="8">
    <location>
        <begin position="27"/>
        <end position="49"/>
    </location>
</feature>
<dbReference type="PANTHER" id="PTHR24376">
    <property type="entry name" value="ZINC FINGER PROTEIN"/>
    <property type="match status" value="1"/>
</dbReference>
<dbReference type="GO" id="GO:0008270">
    <property type="term" value="F:zinc ion binding"/>
    <property type="evidence" value="ECO:0007669"/>
    <property type="project" value="UniProtKB-KW"/>
</dbReference>
<dbReference type="PROSITE" id="PS00028">
    <property type="entry name" value="ZINC_FINGER_C2H2_1"/>
    <property type="match status" value="11"/>
</dbReference>
<feature type="domain" description="C2H2-type" evidence="8">
    <location>
        <begin position="340"/>
        <end position="367"/>
    </location>
</feature>
<name>A0AAD5FVL5_SILAS</name>
<evidence type="ECO:0000313" key="10">
    <source>
        <dbReference type="Proteomes" id="UP001205998"/>
    </source>
</evidence>
<feature type="domain" description="C2H2-type" evidence="8">
    <location>
        <begin position="454"/>
        <end position="477"/>
    </location>
</feature>
<accession>A0AAD5FVL5</accession>
<keyword evidence="3" id="KW-0677">Repeat</keyword>
<keyword evidence="4 7" id="KW-0863">Zinc-finger</keyword>
<proteinExistence type="predicted"/>
<dbReference type="PANTHER" id="PTHR24376:SF235">
    <property type="entry name" value="C2H2-TYPE DOMAIN-CONTAINING PROTEIN"/>
    <property type="match status" value="1"/>
</dbReference>
<evidence type="ECO:0000256" key="7">
    <source>
        <dbReference type="PROSITE-ProRule" id="PRU00042"/>
    </source>
</evidence>
<dbReference type="SMART" id="SM00355">
    <property type="entry name" value="ZnF_C2H2"/>
    <property type="match status" value="14"/>
</dbReference>
<feature type="domain" description="C2H2-type" evidence="8">
    <location>
        <begin position="369"/>
        <end position="396"/>
    </location>
</feature>
<evidence type="ECO:0000256" key="1">
    <source>
        <dbReference type="ARBA" id="ARBA00004123"/>
    </source>
</evidence>
<keyword evidence="5" id="KW-0862">Zinc</keyword>
<organism evidence="9 10">
    <name type="scientific">Silurus asotus</name>
    <name type="common">Amur catfish</name>
    <name type="synonym">Parasilurus asotus</name>
    <dbReference type="NCBI Taxonomy" id="30991"/>
    <lineage>
        <taxon>Eukaryota</taxon>
        <taxon>Metazoa</taxon>
        <taxon>Chordata</taxon>
        <taxon>Craniata</taxon>
        <taxon>Vertebrata</taxon>
        <taxon>Euteleostomi</taxon>
        <taxon>Actinopterygii</taxon>
        <taxon>Neopterygii</taxon>
        <taxon>Teleostei</taxon>
        <taxon>Ostariophysi</taxon>
        <taxon>Siluriformes</taxon>
        <taxon>Siluridae</taxon>
        <taxon>Silurus</taxon>
    </lineage>
</organism>
<feature type="domain" description="C2H2-type" evidence="8">
    <location>
        <begin position="495"/>
        <end position="522"/>
    </location>
</feature>
<dbReference type="InterPro" id="IPR013087">
    <property type="entry name" value="Znf_C2H2_type"/>
</dbReference>
<comment type="caution">
    <text evidence="9">The sequence shown here is derived from an EMBL/GenBank/DDBJ whole genome shotgun (WGS) entry which is preliminary data.</text>
</comment>
<dbReference type="Proteomes" id="UP001205998">
    <property type="component" value="Unassembled WGS sequence"/>
</dbReference>
<feature type="domain" description="C2H2-type" evidence="8">
    <location>
        <begin position="426"/>
        <end position="453"/>
    </location>
</feature>
<feature type="domain" description="C2H2-type" evidence="8">
    <location>
        <begin position="312"/>
        <end position="335"/>
    </location>
</feature>
<evidence type="ECO:0000256" key="4">
    <source>
        <dbReference type="ARBA" id="ARBA00022771"/>
    </source>
</evidence>
<evidence type="ECO:0000256" key="6">
    <source>
        <dbReference type="ARBA" id="ARBA00023242"/>
    </source>
</evidence>
<dbReference type="SUPFAM" id="SSF57667">
    <property type="entry name" value="beta-beta-alpha zinc fingers"/>
    <property type="match status" value="6"/>
</dbReference>
<dbReference type="Pfam" id="PF00096">
    <property type="entry name" value="zf-C2H2"/>
    <property type="match status" value="4"/>
</dbReference>
<dbReference type="GO" id="GO:0005634">
    <property type="term" value="C:nucleus"/>
    <property type="evidence" value="ECO:0007669"/>
    <property type="project" value="UniProtKB-SubCell"/>
</dbReference>
<evidence type="ECO:0000256" key="3">
    <source>
        <dbReference type="ARBA" id="ARBA00022737"/>
    </source>
</evidence>
<feature type="domain" description="C2H2-type" evidence="8">
    <location>
        <begin position="55"/>
        <end position="82"/>
    </location>
</feature>
<protein>
    <recommendedName>
        <fullName evidence="8">C2H2-type domain-containing protein</fullName>
    </recommendedName>
</protein>
<feature type="domain" description="C2H2-type" evidence="8">
    <location>
        <begin position="131"/>
        <end position="158"/>
    </location>
</feature>
<dbReference type="AlphaFoldDB" id="A0AAD5FVL5"/>
<evidence type="ECO:0000256" key="2">
    <source>
        <dbReference type="ARBA" id="ARBA00022723"/>
    </source>
</evidence>
<feature type="domain" description="C2H2-type" evidence="8">
    <location>
        <begin position="187"/>
        <end position="215"/>
    </location>
</feature>
<dbReference type="PROSITE" id="PS50157">
    <property type="entry name" value="ZINC_FINGER_C2H2_2"/>
    <property type="match status" value="12"/>
</dbReference>
<dbReference type="FunFam" id="3.30.160.60:FF:000557">
    <property type="entry name" value="zinc finger and SCAN domain-containing protein 29"/>
    <property type="match status" value="1"/>
</dbReference>
<feature type="domain" description="C2H2-type" evidence="8">
    <location>
        <begin position="1"/>
        <end position="26"/>
    </location>
</feature>
<keyword evidence="2" id="KW-0479">Metal-binding</keyword>
<evidence type="ECO:0000256" key="5">
    <source>
        <dbReference type="ARBA" id="ARBA00022833"/>
    </source>
</evidence>
<evidence type="ECO:0000259" key="8">
    <source>
        <dbReference type="PROSITE" id="PS50157"/>
    </source>
</evidence>
<keyword evidence="10" id="KW-1185">Reference proteome</keyword>
<dbReference type="EMBL" id="MU528344">
    <property type="protein sequence ID" value="KAI5630193.1"/>
    <property type="molecule type" value="Genomic_DNA"/>
</dbReference>
<dbReference type="Pfam" id="PF13912">
    <property type="entry name" value="zf-C2H2_6"/>
    <property type="match status" value="2"/>
</dbReference>
<evidence type="ECO:0000313" key="9">
    <source>
        <dbReference type="EMBL" id="KAI5630193.1"/>
    </source>
</evidence>
<reference evidence="9" key="1">
    <citation type="submission" date="2018-07" db="EMBL/GenBank/DDBJ databases">
        <title>Comparative genomics of catfishes provides insights into carnivory and benthic adaptation.</title>
        <authorList>
            <person name="Zhang Y."/>
            <person name="Wang D."/>
            <person name="Peng Z."/>
            <person name="Zheng S."/>
            <person name="Shao F."/>
            <person name="Tao W."/>
        </authorList>
    </citation>
    <scope>NUCLEOTIDE SEQUENCE</scope>
    <source>
        <strain evidence="9">Chongqing</strain>
    </source>
</reference>
<feature type="non-terminal residue" evidence="9">
    <location>
        <position position="522"/>
    </location>
</feature>
<comment type="subcellular location">
    <subcellularLocation>
        <location evidence="1">Nucleus</location>
    </subcellularLocation>
</comment>
<dbReference type="InterPro" id="IPR036236">
    <property type="entry name" value="Znf_C2H2_sf"/>
</dbReference>
<gene>
    <name evidence="9" type="ORF">C0J50_7683</name>
</gene>